<evidence type="ECO:0000256" key="1">
    <source>
        <dbReference type="ARBA" id="ARBA00009437"/>
    </source>
</evidence>
<keyword evidence="3" id="KW-0238">DNA-binding</keyword>
<dbReference type="InterPro" id="IPR005119">
    <property type="entry name" value="LysR_subst-bd"/>
</dbReference>
<keyword evidence="7" id="KW-1185">Reference proteome</keyword>
<accession>A0ABX2W679</accession>
<protein>
    <submittedName>
        <fullName evidence="6">LysR family transcriptional regulator</fullName>
    </submittedName>
</protein>
<keyword evidence="4" id="KW-0804">Transcription</keyword>
<evidence type="ECO:0000256" key="4">
    <source>
        <dbReference type="ARBA" id="ARBA00023163"/>
    </source>
</evidence>
<dbReference type="Gene3D" id="1.10.10.10">
    <property type="entry name" value="Winged helix-like DNA-binding domain superfamily/Winged helix DNA-binding domain"/>
    <property type="match status" value="1"/>
</dbReference>
<dbReference type="SUPFAM" id="SSF53850">
    <property type="entry name" value="Periplasmic binding protein-like II"/>
    <property type="match status" value="1"/>
</dbReference>
<organism evidence="6 7">
    <name type="scientific">Buttiauxella ferragutiae ATCC 51602</name>
    <dbReference type="NCBI Taxonomy" id="1354252"/>
    <lineage>
        <taxon>Bacteria</taxon>
        <taxon>Pseudomonadati</taxon>
        <taxon>Pseudomonadota</taxon>
        <taxon>Gammaproteobacteria</taxon>
        <taxon>Enterobacterales</taxon>
        <taxon>Enterobacteriaceae</taxon>
        <taxon>Buttiauxella</taxon>
    </lineage>
</organism>
<dbReference type="Pfam" id="PF03466">
    <property type="entry name" value="LysR_substrate"/>
    <property type="match status" value="1"/>
</dbReference>
<comment type="similarity">
    <text evidence="1">Belongs to the LysR transcriptional regulatory family.</text>
</comment>
<evidence type="ECO:0000313" key="7">
    <source>
        <dbReference type="Proteomes" id="UP000078407"/>
    </source>
</evidence>
<dbReference type="SUPFAM" id="SSF46785">
    <property type="entry name" value="Winged helix' DNA-binding domain"/>
    <property type="match status" value="1"/>
</dbReference>
<sequence>MNDAIDLRQLRYFLAVSEELNFSRAALRLHISQPPLSRQIRQLEEQLGVQLFLRSKTGVTLTEAGAAFLPEVKLTLLQAEKAIAVARASKGQDGGRFVIGYTTVFERSIIPNVTNELTQRFPDWHILSMGNYSVNLIREVQNGTMDAASVGLHSDTQDLAVEKIINDPLVVAIPQHHRLAAKRSLSFDDLRGEAIFWFERRMNPGFYDHCQAFFQRINFKLNVIPEPADHHIMLGLIAEGNGIALVPASLQCIKRQGVVFRKLREESHHLTMGIAVVWSRENQSPVLKTFLEQVHCSPEPCSKKKTPF</sequence>
<evidence type="ECO:0000313" key="6">
    <source>
        <dbReference type="EMBL" id="OAT26384.1"/>
    </source>
</evidence>
<dbReference type="PROSITE" id="PS50931">
    <property type="entry name" value="HTH_LYSR"/>
    <property type="match status" value="1"/>
</dbReference>
<dbReference type="InterPro" id="IPR036388">
    <property type="entry name" value="WH-like_DNA-bd_sf"/>
</dbReference>
<dbReference type="InterPro" id="IPR000847">
    <property type="entry name" value="LysR_HTH_N"/>
</dbReference>
<dbReference type="Proteomes" id="UP000078407">
    <property type="component" value="Unassembled WGS sequence"/>
</dbReference>
<dbReference type="RefSeq" id="WP_064546393.1">
    <property type="nucleotide sequence ID" value="NZ_LXEQ01000047.1"/>
</dbReference>
<proteinExistence type="inferred from homology"/>
<dbReference type="InterPro" id="IPR036390">
    <property type="entry name" value="WH_DNA-bd_sf"/>
</dbReference>
<reference evidence="6 7" key="1">
    <citation type="submission" date="2016-04" db="EMBL/GenBank/DDBJ databases">
        <title>ATOL: Assembling a taxonomically balanced genome-scale reconstruction of the evolutionary history of the Enterobacteriaceae.</title>
        <authorList>
            <person name="Plunkett G.III."/>
            <person name="Neeno-Eckwall E.C."/>
            <person name="Glasner J.D."/>
            <person name="Perna N.T."/>
        </authorList>
    </citation>
    <scope>NUCLEOTIDE SEQUENCE [LARGE SCALE GENOMIC DNA]</scope>
    <source>
        <strain evidence="6 7">ATCC 51602</strain>
    </source>
</reference>
<dbReference type="CDD" id="cd08414">
    <property type="entry name" value="PBP2_LTTR_aromatics_like"/>
    <property type="match status" value="1"/>
</dbReference>
<keyword evidence="2" id="KW-0805">Transcription regulation</keyword>
<dbReference type="EMBL" id="LXEQ01000047">
    <property type="protein sequence ID" value="OAT26384.1"/>
    <property type="molecule type" value="Genomic_DNA"/>
</dbReference>
<dbReference type="PANTHER" id="PTHR30346">
    <property type="entry name" value="TRANSCRIPTIONAL DUAL REGULATOR HCAR-RELATED"/>
    <property type="match status" value="1"/>
</dbReference>
<feature type="domain" description="HTH lysR-type" evidence="5">
    <location>
        <begin position="5"/>
        <end position="62"/>
    </location>
</feature>
<dbReference type="Gene3D" id="3.40.190.10">
    <property type="entry name" value="Periplasmic binding protein-like II"/>
    <property type="match status" value="2"/>
</dbReference>
<evidence type="ECO:0000256" key="3">
    <source>
        <dbReference type="ARBA" id="ARBA00023125"/>
    </source>
</evidence>
<gene>
    <name evidence="6" type="ORF">M976_03104</name>
</gene>
<dbReference type="Pfam" id="PF00126">
    <property type="entry name" value="HTH_1"/>
    <property type="match status" value="1"/>
</dbReference>
<dbReference type="PRINTS" id="PR00039">
    <property type="entry name" value="HTHLYSR"/>
</dbReference>
<dbReference type="PANTHER" id="PTHR30346:SF0">
    <property type="entry name" value="HCA OPERON TRANSCRIPTIONAL ACTIVATOR HCAR"/>
    <property type="match status" value="1"/>
</dbReference>
<evidence type="ECO:0000256" key="2">
    <source>
        <dbReference type="ARBA" id="ARBA00023015"/>
    </source>
</evidence>
<comment type="caution">
    <text evidence="6">The sequence shown here is derived from an EMBL/GenBank/DDBJ whole genome shotgun (WGS) entry which is preliminary data.</text>
</comment>
<name>A0ABX2W679_9ENTR</name>
<evidence type="ECO:0000259" key="5">
    <source>
        <dbReference type="PROSITE" id="PS50931"/>
    </source>
</evidence>